<evidence type="ECO:0000256" key="2">
    <source>
        <dbReference type="ARBA" id="ARBA00022527"/>
    </source>
</evidence>
<comment type="catalytic activity">
    <reaction evidence="7">
        <text>L-threonyl-[protein] + ATP = O-phospho-L-threonyl-[protein] + ADP + H(+)</text>
        <dbReference type="Rhea" id="RHEA:46608"/>
        <dbReference type="Rhea" id="RHEA-COMP:11060"/>
        <dbReference type="Rhea" id="RHEA-COMP:11605"/>
        <dbReference type="ChEBI" id="CHEBI:15378"/>
        <dbReference type="ChEBI" id="CHEBI:30013"/>
        <dbReference type="ChEBI" id="CHEBI:30616"/>
        <dbReference type="ChEBI" id="CHEBI:61977"/>
        <dbReference type="ChEBI" id="CHEBI:456216"/>
        <dbReference type="EC" id="2.7.11.1"/>
    </reaction>
</comment>
<feature type="coiled-coil region" evidence="9">
    <location>
        <begin position="262"/>
        <end position="351"/>
    </location>
</feature>
<name>A0A5J4W1T2_9EUKA</name>
<gene>
    <name evidence="11" type="ORF">EZS28_015618</name>
</gene>
<dbReference type="PANTHER" id="PTHR43671:SF98">
    <property type="entry name" value="SERINE_THREONINE-PROTEIN KINASE NEK11"/>
    <property type="match status" value="1"/>
</dbReference>
<dbReference type="GO" id="GO:0004674">
    <property type="term" value="F:protein serine/threonine kinase activity"/>
    <property type="evidence" value="ECO:0007669"/>
    <property type="project" value="UniProtKB-KW"/>
</dbReference>
<reference evidence="11 12" key="1">
    <citation type="submission" date="2019-03" db="EMBL/GenBank/DDBJ databases">
        <title>Single cell metagenomics reveals metabolic interactions within the superorganism composed of flagellate Streblomastix strix and complex community of Bacteroidetes bacteria on its surface.</title>
        <authorList>
            <person name="Treitli S.C."/>
            <person name="Kolisko M."/>
            <person name="Husnik F."/>
            <person name="Keeling P."/>
            <person name="Hampl V."/>
        </authorList>
    </citation>
    <scope>NUCLEOTIDE SEQUENCE [LARGE SCALE GENOMIC DNA]</scope>
    <source>
        <strain evidence="11">ST1C</strain>
    </source>
</reference>
<evidence type="ECO:0000256" key="4">
    <source>
        <dbReference type="ARBA" id="ARBA00022741"/>
    </source>
</evidence>
<dbReference type="EMBL" id="SNRW01003819">
    <property type="protein sequence ID" value="KAA6388857.1"/>
    <property type="molecule type" value="Genomic_DNA"/>
</dbReference>
<protein>
    <recommendedName>
        <fullName evidence="1">non-specific serine/threonine protein kinase</fullName>
        <ecNumber evidence="1">2.7.11.1</ecNumber>
    </recommendedName>
</protein>
<dbReference type="InterPro" id="IPR000719">
    <property type="entry name" value="Prot_kinase_dom"/>
</dbReference>
<comment type="catalytic activity">
    <reaction evidence="8">
        <text>L-seryl-[protein] + ATP = O-phospho-L-seryl-[protein] + ADP + H(+)</text>
        <dbReference type="Rhea" id="RHEA:17989"/>
        <dbReference type="Rhea" id="RHEA-COMP:9863"/>
        <dbReference type="Rhea" id="RHEA-COMP:11604"/>
        <dbReference type="ChEBI" id="CHEBI:15378"/>
        <dbReference type="ChEBI" id="CHEBI:29999"/>
        <dbReference type="ChEBI" id="CHEBI:30616"/>
        <dbReference type="ChEBI" id="CHEBI:83421"/>
        <dbReference type="ChEBI" id="CHEBI:456216"/>
        <dbReference type="EC" id="2.7.11.1"/>
    </reaction>
</comment>
<evidence type="ECO:0000256" key="7">
    <source>
        <dbReference type="ARBA" id="ARBA00047899"/>
    </source>
</evidence>
<dbReference type="Proteomes" id="UP000324800">
    <property type="component" value="Unassembled WGS sequence"/>
</dbReference>
<dbReference type="SMART" id="SM00220">
    <property type="entry name" value="S_TKc"/>
    <property type="match status" value="1"/>
</dbReference>
<dbReference type="InterPro" id="IPR050660">
    <property type="entry name" value="NEK_Ser/Thr_kinase"/>
</dbReference>
<evidence type="ECO:0000256" key="6">
    <source>
        <dbReference type="ARBA" id="ARBA00022840"/>
    </source>
</evidence>
<keyword evidence="4" id="KW-0547">Nucleotide-binding</keyword>
<dbReference type="EC" id="2.7.11.1" evidence="1"/>
<dbReference type="PROSITE" id="PS50011">
    <property type="entry name" value="PROTEIN_KINASE_DOM"/>
    <property type="match status" value="1"/>
</dbReference>
<evidence type="ECO:0000256" key="3">
    <source>
        <dbReference type="ARBA" id="ARBA00022679"/>
    </source>
</evidence>
<dbReference type="InterPro" id="IPR016024">
    <property type="entry name" value="ARM-type_fold"/>
</dbReference>
<evidence type="ECO:0000313" key="12">
    <source>
        <dbReference type="Proteomes" id="UP000324800"/>
    </source>
</evidence>
<dbReference type="Gene3D" id="1.25.10.10">
    <property type="entry name" value="Leucine-rich Repeat Variant"/>
    <property type="match status" value="1"/>
</dbReference>
<accession>A0A5J4W1T2</accession>
<evidence type="ECO:0000256" key="5">
    <source>
        <dbReference type="ARBA" id="ARBA00022777"/>
    </source>
</evidence>
<keyword evidence="6" id="KW-0067">ATP-binding</keyword>
<dbReference type="Gene3D" id="1.10.510.10">
    <property type="entry name" value="Transferase(Phosphotransferase) domain 1"/>
    <property type="match status" value="1"/>
</dbReference>
<dbReference type="AlphaFoldDB" id="A0A5J4W1T2"/>
<dbReference type="OrthoDB" id="4062651at2759"/>
<evidence type="ECO:0000259" key="10">
    <source>
        <dbReference type="PROSITE" id="PS50011"/>
    </source>
</evidence>
<comment type="caution">
    <text evidence="11">The sequence shown here is derived from an EMBL/GenBank/DDBJ whole genome shotgun (WGS) entry which is preliminary data.</text>
</comment>
<sequence length="609" mass="69199">MSSSGQKAEVKHTWASYKLIKPLSSGAFGRVLHMTQIDNNKEVVIKRVQYLSDEEKKIGDDEVKMLIKAQSKHIVKYIESFIDGLDLCIVMEFCVGGNLRVLIQALKKMSIKDRKMKCYMPFYQMLSSLAHLHSLGIVHRDLKPENVFLDENGNTKTADFGLASTITSKSYLKSAGTAVYAPSEAHEQNKMTFASDIWVLAVIVIEMLTGVHPYAGRTINDTIENIKKGKMVVPLPDYINGELKEMLMNMLNVDADKRPTAKQLLDTELMQFQAQIDRMNELQGKNIGNEQQNKKINELEAKVRQLEFEKEKEKRRAYQGEKMIFKEKSRADQLELENKKQSEIIKLKDNEMWNLLCNLDYKQNCAQITADQWIDMANELNKEERGTFSQIEEIRKKKIDVCQGIIIAFSDGQEHNENKQQAIQTGVIDALLHLFNTQPLESITLSHIWAFFVFTYPASVEIRLLLAEKKPYPALFRLLDHQSLVNISRTANAIRNILAGGSNSTPVNQPHPHFQDVASCGGIDKLYSLFKKNLSPGSKDNAAKCIGQLFKAKEIPNVEMRKDVIAYFKAALSSSESWIKENSKQILGLLAENSFNRSEIEKDGFKIPE</sequence>
<dbReference type="PANTHER" id="PTHR43671">
    <property type="entry name" value="SERINE/THREONINE-PROTEIN KINASE NEK"/>
    <property type="match status" value="1"/>
</dbReference>
<feature type="domain" description="Protein kinase" evidence="10">
    <location>
        <begin position="17"/>
        <end position="270"/>
    </location>
</feature>
<keyword evidence="2" id="KW-0723">Serine/threonine-protein kinase</keyword>
<organism evidence="11 12">
    <name type="scientific">Streblomastix strix</name>
    <dbReference type="NCBI Taxonomy" id="222440"/>
    <lineage>
        <taxon>Eukaryota</taxon>
        <taxon>Metamonada</taxon>
        <taxon>Preaxostyla</taxon>
        <taxon>Oxymonadida</taxon>
        <taxon>Streblomastigidae</taxon>
        <taxon>Streblomastix</taxon>
    </lineage>
</organism>
<evidence type="ECO:0000256" key="1">
    <source>
        <dbReference type="ARBA" id="ARBA00012513"/>
    </source>
</evidence>
<proteinExistence type="predicted"/>
<dbReference type="Pfam" id="PF00069">
    <property type="entry name" value="Pkinase"/>
    <property type="match status" value="1"/>
</dbReference>
<dbReference type="SUPFAM" id="SSF56112">
    <property type="entry name" value="Protein kinase-like (PK-like)"/>
    <property type="match status" value="1"/>
</dbReference>
<dbReference type="InterPro" id="IPR008271">
    <property type="entry name" value="Ser/Thr_kinase_AS"/>
</dbReference>
<keyword evidence="3" id="KW-0808">Transferase</keyword>
<keyword evidence="9" id="KW-0175">Coiled coil</keyword>
<evidence type="ECO:0000256" key="8">
    <source>
        <dbReference type="ARBA" id="ARBA00048679"/>
    </source>
</evidence>
<keyword evidence="5" id="KW-0418">Kinase</keyword>
<dbReference type="InterPro" id="IPR011009">
    <property type="entry name" value="Kinase-like_dom_sf"/>
</dbReference>
<dbReference type="GO" id="GO:0005524">
    <property type="term" value="F:ATP binding"/>
    <property type="evidence" value="ECO:0007669"/>
    <property type="project" value="UniProtKB-KW"/>
</dbReference>
<dbReference type="SUPFAM" id="SSF48371">
    <property type="entry name" value="ARM repeat"/>
    <property type="match status" value="1"/>
</dbReference>
<evidence type="ECO:0000256" key="9">
    <source>
        <dbReference type="SAM" id="Coils"/>
    </source>
</evidence>
<dbReference type="PROSITE" id="PS00108">
    <property type="entry name" value="PROTEIN_KINASE_ST"/>
    <property type="match status" value="1"/>
</dbReference>
<evidence type="ECO:0000313" key="11">
    <source>
        <dbReference type="EMBL" id="KAA6388857.1"/>
    </source>
</evidence>
<dbReference type="InterPro" id="IPR011989">
    <property type="entry name" value="ARM-like"/>
</dbReference>